<sequence>MRRKKKGQTFIKWFIASGITVILIGCFLAYQQLRFINQSASSSGTIVELKAYKSQRRSTSSVSYCPIAQFTTATGELIRFEGSICSYPPSFQVGQKVPILYNPNHPKQAEISTFWQLWFNSVLVIGLGVLFTGISWLCYRFM</sequence>
<evidence type="ECO:0000313" key="4">
    <source>
        <dbReference type="Proteomes" id="UP001576784"/>
    </source>
</evidence>
<dbReference type="PROSITE" id="PS51257">
    <property type="entry name" value="PROKAR_LIPOPROTEIN"/>
    <property type="match status" value="1"/>
</dbReference>
<gene>
    <name evidence="3" type="ORF">ACE1CI_33975</name>
</gene>
<feature type="transmembrane region" description="Helical" evidence="1">
    <location>
        <begin position="117"/>
        <end position="139"/>
    </location>
</feature>
<protein>
    <submittedName>
        <fullName evidence="3">DUF3592 domain-containing protein</fullName>
    </submittedName>
</protein>
<dbReference type="RefSeq" id="WP_413267557.1">
    <property type="nucleotide sequence ID" value="NZ_JBHFNR010000271.1"/>
</dbReference>
<comment type="caution">
    <text evidence="3">The sequence shown here is derived from an EMBL/GenBank/DDBJ whole genome shotgun (WGS) entry which is preliminary data.</text>
</comment>
<dbReference type="Proteomes" id="UP001576784">
    <property type="component" value="Unassembled WGS sequence"/>
</dbReference>
<keyword evidence="1" id="KW-0812">Transmembrane</keyword>
<keyword evidence="1" id="KW-0472">Membrane</keyword>
<keyword evidence="1" id="KW-1133">Transmembrane helix</keyword>
<proteinExistence type="predicted"/>
<accession>A0ABV4Y2J4</accession>
<organism evidence="3 4">
    <name type="scientific">Floridaenema flaviceps BLCC-F50</name>
    <dbReference type="NCBI Taxonomy" id="3153642"/>
    <lineage>
        <taxon>Bacteria</taxon>
        <taxon>Bacillati</taxon>
        <taxon>Cyanobacteriota</taxon>
        <taxon>Cyanophyceae</taxon>
        <taxon>Oscillatoriophycideae</taxon>
        <taxon>Aerosakkonematales</taxon>
        <taxon>Aerosakkonemataceae</taxon>
        <taxon>Floridanema</taxon>
        <taxon>Floridanema flaviceps</taxon>
    </lineage>
</organism>
<dbReference type="EMBL" id="JBHFNR010000271">
    <property type="protein sequence ID" value="MFB2897950.1"/>
    <property type="molecule type" value="Genomic_DNA"/>
</dbReference>
<keyword evidence="4" id="KW-1185">Reference proteome</keyword>
<evidence type="ECO:0000313" key="3">
    <source>
        <dbReference type="EMBL" id="MFB2897950.1"/>
    </source>
</evidence>
<dbReference type="Pfam" id="PF12158">
    <property type="entry name" value="DUF3592"/>
    <property type="match status" value="1"/>
</dbReference>
<name>A0ABV4Y2J4_9CYAN</name>
<dbReference type="InterPro" id="IPR021994">
    <property type="entry name" value="DUF3592"/>
</dbReference>
<evidence type="ECO:0000259" key="2">
    <source>
        <dbReference type="Pfam" id="PF12158"/>
    </source>
</evidence>
<feature type="domain" description="DUF3592" evidence="2">
    <location>
        <begin position="43"/>
        <end position="114"/>
    </location>
</feature>
<evidence type="ECO:0000256" key="1">
    <source>
        <dbReference type="SAM" id="Phobius"/>
    </source>
</evidence>
<reference evidence="3 4" key="1">
    <citation type="submission" date="2024-09" db="EMBL/GenBank/DDBJ databases">
        <title>Floridaenema gen nov. (Aerosakkonemataceae, Aerosakkonematales ord. nov., Cyanobacteria) from benthic tropical and subtropical fresh waters, with the description of four new species.</title>
        <authorList>
            <person name="Moretto J.A."/>
            <person name="Berthold D.E."/>
            <person name="Lefler F.W."/>
            <person name="Huang I.-S."/>
            <person name="Laughinghouse H. IV."/>
        </authorList>
    </citation>
    <scope>NUCLEOTIDE SEQUENCE [LARGE SCALE GENOMIC DNA]</scope>
    <source>
        <strain evidence="3 4">BLCC-F50</strain>
    </source>
</reference>
<feature type="transmembrane region" description="Helical" evidence="1">
    <location>
        <begin position="12"/>
        <end position="30"/>
    </location>
</feature>